<proteinExistence type="predicted"/>
<feature type="compositionally biased region" description="Acidic residues" evidence="1">
    <location>
        <begin position="130"/>
        <end position="143"/>
    </location>
</feature>
<evidence type="ECO:0000256" key="1">
    <source>
        <dbReference type="SAM" id="MobiDB-lite"/>
    </source>
</evidence>
<organism evidence="2 3">
    <name type="scientific">Tilletia horrida</name>
    <dbReference type="NCBI Taxonomy" id="155126"/>
    <lineage>
        <taxon>Eukaryota</taxon>
        <taxon>Fungi</taxon>
        <taxon>Dikarya</taxon>
        <taxon>Basidiomycota</taxon>
        <taxon>Ustilaginomycotina</taxon>
        <taxon>Exobasidiomycetes</taxon>
        <taxon>Tilletiales</taxon>
        <taxon>Tilletiaceae</taxon>
        <taxon>Tilletia</taxon>
    </lineage>
</organism>
<feature type="compositionally biased region" description="Basic and acidic residues" evidence="1">
    <location>
        <begin position="117"/>
        <end position="129"/>
    </location>
</feature>
<comment type="caution">
    <text evidence="2">The sequence shown here is derived from an EMBL/GenBank/DDBJ whole genome shotgun (WGS) entry which is preliminary data.</text>
</comment>
<feature type="compositionally biased region" description="Low complexity" evidence="1">
    <location>
        <begin position="154"/>
        <end position="169"/>
    </location>
</feature>
<accession>A0AAN6G7S0</accession>
<feature type="compositionally biased region" description="Low complexity" evidence="1">
    <location>
        <begin position="1"/>
        <end position="10"/>
    </location>
</feature>
<feature type="compositionally biased region" description="Pro residues" evidence="1">
    <location>
        <begin position="39"/>
        <end position="49"/>
    </location>
</feature>
<dbReference type="AlphaFoldDB" id="A0AAN6G7S0"/>
<reference evidence="2" key="1">
    <citation type="journal article" date="2023" name="PhytoFront">
        <title>Draft Genome Resources of Seven Strains of Tilletia horrida, Causal Agent of Kernel Smut of Rice.</title>
        <authorList>
            <person name="Khanal S."/>
            <person name="Antony Babu S."/>
            <person name="Zhou X.G."/>
        </authorList>
    </citation>
    <scope>NUCLEOTIDE SEQUENCE</scope>
    <source>
        <strain evidence="2">TX3</strain>
    </source>
</reference>
<feature type="region of interest" description="Disordered" evidence="1">
    <location>
        <begin position="1"/>
        <end position="205"/>
    </location>
</feature>
<keyword evidence="3" id="KW-1185">Reference proteome</keyword>
<protein>
    <submittedName>
        <fullName evidence="2">Uncharacterized protein</fullName>
    </submittedName>
</protein>
<dbReference type="Proteomes" id="UP001176521">
    <property type="component" value="Unassembled WGS sequence"/>
</dbReference>
<dbReference type="EMBL" id="JAPDMQ010000597">
    <property type="protein sequence ID" value="KAK0522305.1"/>
    <property type="molecule type" value="Genomic_DNA"/>
</dbReference>
<sequence>MNISLLFSSSPPAPLASPSPSPPMHQPPPVHGTPQELPSSPPPSSPPPSSNGGFPEDQAAEHDSGPEDSDTDETDEDAGDDVTADQPSSDGEDDGADLEDFVGMFSSSQPEDSDSEDSAHFTDSDGDNVHEDEDEDEDFDEQLLSETNPNGEWGLSADDSSSVSEGLSSTQGDAHDDSASSVAGNAPTADDFNDTEDAGDNFEGAYFGSDEELSALMDNIDPPAPQQPLVELDTNPIDGTLGAAEPIEHAEPAAQSSVGFGTDAQHNAALNAQLLLDLEAHNFSFYDLKRPTKKVRIDVPPPEVTAKVICEWIHDDTPGHITAGKGHHQLPDAAGPNKYHARALRIQGGAVMTQVLYRHFLMPAPTWQWAHTVPLNNCVHTPANCPGCVDGESIVVKTPR</sequence>
<feature type="compositionally biased region" description="Acidic residues" evidence="1">
    <location>
        <begin position="66"/>
        <end position="83"/>
    </location>
</feature>
<feature type="compositionally biased region" description="Pro residues" evidence="1">
    <location>
        <begin position="11"/>
        <end position="31"/>
    </location>
</feature>
<feature type="compositionally biased region" description="Acidic residues" evidence="1">
    <location>
        <begin position="90"/>
        <end position="100"/>
    </location>
</feature>
<evidence type="ECO:0000313" key="3">
    <source>
        <dbReference type="Proteomes" id="UP001176521"/>
    </source>
</evidence>
<name>A0AAN6G7S0_9BASI</name>
<gene>
    <name evidence="2" type="ORF">OC842_006506</name>
</gene>
<evidence type="ECO:0000313" key="2">
    <source>
        <dbReference type="EMBL" id="KAK0522305.1"/>
    </source>
</evidence>
<feature type="compositionally biased region" description="Acidic residues" evidence="1">
    <location>
        <begin position="191"/>
        <end position="200"/>
    </location>
</feature>